<keyword evidence="1" id="KW-0677">Repeat</keyword>
<sequence>MDQYDSLISRAQLLAAQDRYDLAEEELGKAIALDPDHGAAYSMLAHIKCVQGQNREATELAKRGIAMEPDNAYAHYTLAAVYYERDRYDEASTAVDSATELDPTDPDFHSLKSLIALQQYRWQDALESAEMGLQFDPDHKSCNNSRAIALTRLGRREEAGATIDSVLAKNPEDAVTHANSGWNKLHGGEPQQAAEHFKEALRLDPNNQWARSGIIESLKAKNIVYRQFLRYMLWVSRFPPKTQLFAFIGVIVVLQILVRMPSGSSLQTLGSFLALGYLAFVGSMWLASPLFDLLLRMSRYGRMVLTDERKADTTYLALALVAVGIFLSGPIVTQLRQQDVIYYAILLMPVAVCLNTSRRAKRKLTAIAVIAIFAVASVYWYRWYIDTGIEGLGSLREMLDFVKEVALRDGDDAVPSGDEESKLLQIAQYYRSQNRLNDFFLWPAVAMTWLSDYFNRVEK</sequence>
<dbReference type="PANTHER" id="PTHR44858">
    <property type="entry name" value="TETRATRICOPEPTIDE REPEAT PROTEIN 6"/>
    <property type="match status" value="1"/>
</dbReference>
<feature type="transmembrane region" description="Helical" evidence="4">
    <location>
        <begin position="272"/>
        <end position="295"/>
    </location>
</feature>
<dbReference type="PANTHER" id="PTHR44858:SF1">
    <property type="entry name" value="UDP-N-ACETYLGLUCOSAMINE--PEPTIDE N-ACETYLGLUCOSAMINYLTRANSFERASE SPINDLY-RELATED"/>
    <property type="match status" value="1"/>
</dbReference>
<keyword evidence="4" id="KW-1133">Transmembrane helix</keyword>
<dbReference type="Proteomes" id="UP001239462">
    <property type="component" value="Unassembled WGS sequence"/>
</dbReference>
<feature type="transmembrane region" description="Helical" evidence="4">
    <location>
        <begin position="340"/>
        <end position="357"/>
    </location>
</feature>
<feature type="transmembrane region" description="Helical" evidence="4">
    <location>
        <begin position="364"/>
        <end position="381"/>
    </location>
</feature>
<evidence type="ECO:0000256" key="4">
    <source>
        <dbReference type="SAM" id="Phobius"/>
    </source>
</evidence>
<reference evidence="5 6" key="1">
    <citation type="submission" date="2023-06" db="EMBL/GenBank/DDBJ databases">
        <title>Roseiconus lacunae JC819 isolated from Gulf of Mannar region, Tamil Nadu.</title>
        <authorList>
            <person name="Pk S."/>
            <person name="Ch S."/>
            <person name="Ch V.R."/>
        </authorList>
    </citation>
    <scope>NUCLEOTIDE SEQUENCE [LARGE SCALE GENOMIC DNA]</scope>
    <source>
        <strain evidence="5 6">JC819</strain>
    </source>
</reference>
<dbReference type="EMBL" id="JASZZN010000005">
    <property type="protein sequence ID" value="MDM4015402.1"/>
    <property type="molecule type" value="Genomic_DNA"/>
</dbReference>
<evidence type="ECO:0000313" key="5">
    <source>
        <dbReference type="EMBL" id="MDM4015402.1"/>
    </source>
</evidence>
<evidence type="ECO:0000256" key="2">
    <source>
        <dbReference type="ARBA" id="ARBA00022803"/>
    </source>
</evidence>
<organism evidence="5 6">
    <name type="scientific">Roseiconus lacunae</name>
    <dbReference type="NCBI Taxonomy" id="2605694"/>
    <lineage>
        <taxon>Bacteria</taxon>
        <taxon>Pseudomonadati</taxon>
        <taxon>Planctomycetota</taxon>
        <taxon>Planctomycetia</taxon>
        <taxon>Pirellulales</taxon>
        <taxon>Pirellulaceae</taxon>
        <taxon>Roseiconus</taxon>
    </lineage>
</organism>
<dbReference type="PROSITE" id="PS50005">
    <property type="entry name" value="TPR"/>
    <property type="match status" value="3"/>
</dbReference>
<feature type="repeat" description="TPR" evidence="3">
    <location>
        <begin position="4"/>
        <end position="37"/>
    </location>
</feature>
<feature type="transmembrane region" description="Helical" evidence="4">
    <location>
        <begin position="315"/>
        <end position="334"/>
    </location>
</feature>
<comment type="caution">
    <text evidence="5">The sequence shown here is derived from an EMBL/GenBank/DDBJ whole genome shotgun (WGS) entry which is preliminary data.</text>
</comment>
<name>A0ABT7PFY3_9BACT</name>
<proteinExistence type="predicted"/>
<dbReference type="InterPro" id="IPR050498">
    <property type="entry name" value="Ycf3"/>
</dbReference>
<dbReference type="Pfam" id="PF14559">
    <property type="entry name" value="TPR_19"/>
    <property type="match status" value="1"/>
</dbReference>
<feature type="repeat" description="TPR" evidence="3">
    <location>
        <begin position="174"/>
        <end position="207"/>
    </location>
</feature>
<evidence type="ECO:0000256" key="1">
    <source>
        <dbReference type="ARBA" id="ARBA00022737"/>
    </source>
</evidence>
<keyword evidence="4" id="KW-0812">Transmembrane</keyword>
<dbReference type="Pfam" id="PF13181">
    <property type="entry name" value="TPR_8"/>
    <property type="match status" value="1"/>
</dbReference>
<protein>
    <submittedName>
        <fullName evidence="5">Tetratricopeptide repeat protein</fullName>
    </submittedName>
</protein>
<feature type="repeat" description="TPR" evidence="3">
    <location>
        <begin position="72"/>
        <end position="105"/>
    </location>
</feature>
<keyword evidence="2 3" id="KW-0802">TPR repeat</keyword>
<dbReference type="RefSeq" id="WP_289162891.1">
    <property type="nucleotide sequence ID" value="NZ_CP141221.1"/>
</dbReference>
<evidence type="ECO:0000256" key="3">
    <source>
        <dbReference type="PROSITE-ProRule" id="PRU00339"/>
    </source>
</evidence>
<gene>
    <name evidence="5" type="ORF">QTN89_08185</name>
</gene>
<feature type="transmembrane region" description="Helical" evidence="4">
    <location>
        <begin position="242"/>
        <end position="260"/>
    </location>
</feature>
<dbReference type="InterPro" id="IPR011990">
    <property type="entry name" value="TPR-like_helical_dom_sf"/>
</dbReference>
<keyword evidence="6" id="KW-1185">Reference proteome</keyword>
<evidence type="ECO:0000313" key="6">
    <source>
        <dbReference type="Proteomes" id="UP001239462"/>
    </source>
</evidence>
<dbReference type="SUPFAM" id="SSF48452">
    <property type="entry name" value="TPR-like"/>
    <property type="match status" value="1"/>
</dbReference>
<accession>A0ABT7PFY3</accession>
<dbReference type="InterPro" id="IPR019734">
    <property type="entry name" value="TPR_rpt"/>
</dbReference>
<dbReference type="Pfam" id="PF13432">
    <property type="entry name" value="TPR_16"/>
    <property type="match status" value="1"/>
</dbReference>
<dbReference type="SMART" id="SM00028">
    <property type="entry name" value="TPR"/>
    <property type="match status" value="5"/>
</dbReference>
<dbReference type="Gene3D" id="1.25.40.10">
    <property type="entry name" value="Tetratricopeptide repeat domain"/>
    <property type="match status" value="2"/>
</dbReference>
<keyword evidence="4" id="KW-0472">Membrane</keyword>